<dbReference type="NCBIfam" id="TIGR04183">
    <property type="entry name" value="Por_Secre_tail"/>
    <property type="match status" value="1"/>
</dbReference>
<accession>A0A917J0L9</accession>
<dbReference type="EMBL" id="BMIB01000004">
    <property type="protein sequence ID" value="GGH74584.1"/>
    <property type="molecule type" value="Genomic_DNA"/>
</dbReference>
<keyword evidence="3" id="KW-1185">Reference proteome</keyword>
<protein>
    <recommendedName>
        <fullName evidence="1">Secretion system C-terminal sorting domain-containing protein</fullName>
    </recommendedName>
</protein>
<evidence type="ECO:0000259" key="1">
    <source>
        <dbReference type="Pfam" id="PF18962"/>
    </source>
</evidence>
<dbReference type="Proteomes" id="UP000627292">
    <property type="component" value="Unassembled WGS sequence"/>
</dbReference>
<dbReference type="Pfam" id="PF18962">
    <property type="entry name" value="Por_Secre_tail"/>
    <property type="match status" value="1"/>
</dbReference>
<dbReference type="InterPro" id="IPR026444">
    <property type="entry name" value="Secre_tail"/>
</dbReference>
<dbReference type="AlphaFoldDB" id="A0A917J0L9"/>
<name>A0A917J0L9_9BACT</name>
<gene>
    <name evidence="2" type="ORF">GCM10011379_37300</name>
</gene>
<evidence type="ECO:0000313" key="3">
    <source>
        <dbReference type="Proteomes" id="UP000627292"/>
    </source>
</evidence>
<reference evidence="2" key="1">
    <citation type="journal article" date="2014" name="Int. J. Syst. Evol. Microbiol.">
        <title>Complete genome sequence of Corynebacterium casei LMG S-19264T (=DSM 44701T), isolated from a smear-ripened cheese.</title>
        <authorList>
            <consortium name="US DOE Joint Genome Institute (JGI-PGF)"/>
            <person name="Walter F."/>
            <person name="Albersmeier A."/>
            <person name="Kalinowski J."/>
            <person name="Ruckert C."/>
        </authorList>
    </citation>
    <scope>NUCLEOTIDE SEQUENCE</scope>
    <source>
        <strain evidence="2">CGMCC 1.15290</strain>
    </source>
</reference>
<evidence type="ECO:0000313" key="2">
    <source>
        <dbReference type="EMBL" id="GGH74584.1"/>
    </source>
</evidence>
<feature type="domain" description="Secretion system C-terminal sorting" evidence="1">
    <location>
        <begin position="50"/>
        <end position="116"/>
    </location>
</feature>
<reference evidence="2" key="2">
    <citation type="submission" date="2020-09" db="EMBL/GenBank/DDBJ databases">
        <authorList>
            <person name="Sun Q."/>
            <person name="Zhou Y."/>
        </authorList>
    </citation>
    <scope>NUCLEOTIDE SEQUENCE</scope>
    <source>
        <strain evidence="2">CGMCC 1.15290</strain>
    </source>
</reference>
<sequence>MKQILHSNFLRASRFGKSALLLVLLIAAICAFSRSDIWEAGTSVAVVKCYPNPATSFINFEFATEIDKTHTLYIYSFVGRKMYEQPVTGKKVVVTLNNYYRGIYVFQLRDKTGRIIETGKFQVEQ</sequence>
<comment type="caution">
    <text evidence="2">The sequence shown here is derived from an EMBL/GenBank/DDBJ whole genome shotgun (WGS) entry which is preliminary data.</text>
</comment>
<proteinExistence type="predicted"/>
<dbReference type="RefSeq" id="WP_188955148.1">
    <property type="nucleotide sequence ID" value="NZ_BMIB01000004.1"/>
</dbReference>
<organism evidence="2 3">
    <name type="scientific">Filimonas zeae</name>
    <dbReference type="NCBI Taxonomy" id="1737353"/>
    <lineage>
        <taxon>Bacteria</taxon>
        <taxon>Pseudomonadati</taxon>
        <taxon>Bacteroidota</taxon>
        <taxon>Chitinophagia</taxon>
        <taxon>Chitinophagales</taxon>
        <taxon>Chitinophagaceae</taxon>
        <taxon>Filimonas</taxon>
    </lineage>
</organism>